<feature type="transmembrane region" description="Helical" evidence="6">
    <location>
        <begin position="211"/>
        <end position="234"/>
    </location>
</feature>
<feature type="domain" description="EamA" evidence="7">
    <location>
        <begin position="7"/>
        <end position="138"/>
    </location>
</feature>
<organism evidence="8 9">
    <name type="scientific">Solirubrobacter pauli</name>
    <dbReference type="NCBI Taxonomy" id="166793"/>
    <lineage>
        <taxon>Bacteria</taxon>
        <taxon>Bacillati</taxon>
        <taxon>Actinomycetota</taxon>
        <taxon>Thermoleophilia</taxon>
        <taxon>Solirubrobacterales</taxon>
        <taxon>Solirubrobacteraceae</taxon>
        <taxon>Solirubrobacter</taxon>
    </lineage>
</organism>
<protein>
    <submittedName>
        <fullName evidence="8">Threonine/homoserine efflux transporter RhtA</fullName>
    </submittedName>
</protein>
<feature type="transmembrane region" description="Helical" evidence="6">
    <location>
        <begin position="149"/>
        <end position="169"/>
    </location>
</feature>
<feature type="domain" description="EamA" evidence="7">
    <location>
        <begin position="150"/>
        <end position="282"/>
    </location>
</feature>
<keyword evidence="3 6" id="KW-0812">Transmembrane</keyword>
<evidence type="ECO:0000256" key="2">
    <source>
        <dbReference type="ARBA" id="ARBA00007362"/>
    </source>
</evidence>
<dbReference type="OrthoDB" id="4630069at2"/>
<evidence type="ECO:0000313" key="8">
    <source>
        <dbReference type="EMBL" id="RKQ92856.1"/>
    </source>
</evidence>
<feature type="transmembrane region" description="Helical" evidence="6">
    <location>
        <begin position="89"/>
        <end position="110"/>
    </location>
</feature>
<evidence type="ECO:0000259" key="7">
    <source>
        <dbReference type="Pfam" id="PF00892"/>
    </source>
</evidence>
<evidence type="ECO:0000256" key="3">
    <source>
        <dbReference type="ARBA" id="ARBA00022692"/>
    </source>
</evidence>
<feature type="transmembrane region" description="Helical" evidence="6">
    <location>
        <begin position="241"/>
        <end position="260"/>
    </location>
</feature>
<feature type="transmembrane region" description="Helical" evidence="6">
    <location>
        <begin position="65"/>
        <end position="83"/>
    </location>
</feature>
<dbReference type="RefSeq" id="WP_121250629.1">
    <property type="nucleotide sequence ID" value="NZ_RBIL01000001.1"/>
</dbReference>
<keyword evidence="5 6" id="KW-0472">Membrane</keyword>
<keyword evidence="9" id="KW-1185">Reference proteome</keyword>
<reference evidence="8 9" key="1">
    <citation type="submission" date="2018-10" db="EMBL/GenBank/DDBJ databases">
        <title>Genomic Encyclopedia of Archaeal and Bacterial Type Strains, Phase II (KMG-II): from individual species to whole genera.</title>
        <authorList>
            <person name="Goeker M."/>
        </authorList>
    </citation>
    <scope>NUCLEOTIDE SEQUENCE [LARGE SCALE GENOMIC DNA]</scope>
    <source>
        <strain evidence="8 9">DSM 14954</strain>
    </source>
</reference>
<dbReference type="Pfam" id="PF00892">
    <property type="entry name" value="EamA"/>
    <property type="match status" value="2"/>
</dbReference>
<keyword evidence="4 6" id="KW-1133">Transmembrane helix</keyword>
<feature type="transmembrane region" description="Helical" evidence="6">
    <location>
        <begin position="33"/>
        <end position="53"/>
    </location>
</feature>
<dbReference type="Proteomes" id="UP000278962">
    <property type="component" value="Unassembled WGS sequence"/>
</dbReference>
<dbReference type="InterPro" id="IPR037185">
    <property type="entry name" value="EmrE-like"/>
</dbReference>
<comment type="caution">
    <text evidence="8">The sequence shown here is derived from an EMBL/GenBank/DDBJ whole genome shotgun (WGS) entry which is preliminary data.</text>
</comment>
<sequence length="299" mass="30501">MSPKGWAAFAAMSLIWGVPYLFIKVAVDDGVSPVFLSFARVAIGAALLLALAWRAGVLGQLRGHWRWIAAYAVVEITLPFPLIAAGEQYVSSSLTAILIASVPLIVALLAIRFDAAERATGLRAVGLLIGFAGVIVLVGIDVAGNADELLGAALILLASCGYAAAPMILKRKLGGVDGRAAMGASLLVASALLALPAALTAPAEAPTTDAVASIVVLGLICTALALVVFQFLILEVGPGRALVITYLNPVVAVALGVLILDESLGAGAVAGLLLILAGSWLSTDGRMPPGMRRTRVVPA</sequence>
<dbReference type="PANTHER" id="PTHR32322">
    <property type="entry name" value="INNER MEMBRANE TRANSPORTER"/>
    <property type="match status" value="1"/>
</dbReference>
<dbReference type="AlphaFoldDB" id="A0A660LEX4"/>
<feature type="transmembrane region" description="Helical" evidence="6">
    <location>
        <begin position="266"/>
        <end position="283"/>
    </location>
</feature>
<dbReference type="EMBL" id="RBIL01000001">
    <property type="protein sequence ID" value="RKQ92856.1"/>
    <property type="molecule type" value="Genomic_DNA"/>
</dbReference>
<evidence type="ECO:0000313" key="9">
    <source>
        <dbReference type="Proteomes" id="UP000278962"/>
    </source>
</evidence>
<feature type="transmembrane region" description="Helical" evidence="6">
    <location>
        <begin position="122"/>
        <end position="143"/>
    </location>
</feature>
<name>A0A660LEX4_9ACTN</name>
<feature type="transmembrane region" description="Helical" evidence="6">
    <location>
        <begin position="7"/>
        <end position="27"/>
    </location>
</feature>
<dbReference type="GO" id="GO:0016020">
    <property type="term" value="C:membrane"/>
    <property type="evidence" value="ECO:0007669"/>
    <property type="project" value="UniProtKB-SubCell"/>
</dbReference>
<gene>
    <name evidence="8" type="ORF">C8N24_2712</name>
</gene>
<dbReference type="InterPro" id="IPR050638">
    <property type="entry name" value="AA-Vitamin_Transporters"/>
</dbReference>
<feature type="transmembrane region" description="Helical" evidence="6">
    <location>
        <begin position="181"/>
        <end position="199"/>
    </location>
</feature>
<comment type="subcellular location">
    <subcellularLocation>
        <location evidence="1">Membrane</location>
        <topology evidence="1">Multi-pass membrane protein</topology>
    </subcellularLocation>
</comment>
<evidence type="ECO:0000256" key="1">
    <source>
        <dbReference type="ARBA" id="ARBA00004141"/>
    </source>
</evidence>
<proteinExistence type="inferred from homology"/>
<dbReference type="PANTHER" id="PTHR32322:SF2">
    <property type="entry name" value="EAMA DOMAIN-CONTAINING PROTEIN"/>
    <property type="match status" value="1"/>
</dbReference>
<evidence type="ECO:0000256" key="4">
    <source>
        <dbReference type="ARBA" id="ARBA00022989"/>
    </source>
</evidence>
<accession>A0A660LEX4</accession>
<evidence type="ECO:0000256" key="6">
    <source>
        <dbReference type="SAM" id="Phobius"/>
    </source>
</evidence>
<evidence type="ECO:0000256" key="5">
    <source>
        <dbReference type="ARBA" id="ARBA00023136"/>
    </source>
</evidence>
<dbReference type="InterPro" id="IPR000620">
    <property type="entry name" value="EamA_dom"/>
</dbReference>
<comment type="similarity">
    <text evidence="2">Belongs to the EamA transporter family.</text>
</comment>
<dbReference type="SUPFAM" id="SSF103481">
    <property type="entry name" value="Multidrug resistance efflux transporter EmrE"/>
    <property type="match status" value="2"/>
</dbReference>